<comment type="caution">
    <text evidence="2">The sequence shown here is derived from an EMBL/GenBank/DDBJ whole genome shotgun (WGS) entry which is preliminary data.</text>
</comment>
<dbReference type="AlphaFoldDB" id="A0A318D7Q7"/>
<feature type="transmembrane region" description="Helical" evidence="1">
    <location>
        <begin position="213"/>
        <end position="232"/>
    </location>
</feature>
<evidence type="ECO:0000313" key="3">
    <source>
        <dbReference type="Proteomes" id="UP000247689"/>
    </source>
</evidence>
<dbReference type="RefSeq" id="WP_110201037.1">
    <property type="nucleotide sequence ID" value="NZ_QICH01000002.1"/>
</dbReference>
<dbReference type="Proteomes" id="UP000247689">
    <property type="component" value="Unassembled WGS sequence"/>
</dbReference>
<evidence type="ECO:0000313" key="2">
    <source>
        <dbReference type="EMBL" id="PXF63234.1"/>
    </source>
</evidence>
<evidence type="ECO:0000256" key="1">
    <source>
        <dbReference type="SAM" id="Phobius"/>
    </source>
</evidence>
<sequence>MSHDHLSQDYLSIIGRSADSPEVQQFFQRFNASWNDVISYEGQGVTEASLEIFDSVIELEFIKKLSPKSSVTNQADDFIVRNLTLVNHTAEVNEKIGDVEDTLRLSDTIYKAIEVFGKDYQYLQQKESYCWRKDDVLIEVGQDRTSDKISHITFTADSLDVRAIQDVAESLSNSPLSEQTAENLGVEPPDLPYEDEPVSLDYKDEEVVERASGGRFSIFVVIAAVIAALLFYDEIAQYFMQLFK</sequence>
<organism evidence="2 3">
    <name type="scientific">Kangiella spongicola</name>
    <dbReference type="NCBI Taxonomy" id="796379"/>
    <lineage>
        <taxon>Bacteria</taxon>
        <taxon>Pseudomonadati</taxon>
        <taxon>Pseudomonadota</taxon>
        <taxon>Gammaproteobacteria</taxon>
        <taxon>Kangiellales</taxon>
        <taxon>Kangiellaceae</taxon>
        <taxon>Kangiella</taxon>
    </lineage>
</organism>
<dbReference type="EMBL" id="QICH01000002">
    <property type="protein sequence ID" value="PXF63234.1"/>
    <property type="molecule type" value="Genomic_DNA"/>
</dbReference>
<protein>
    <submittedName>
        <fullName evidence="2">Uncharacterized protein</fullName>
    </submittedName>
</protein>
<keyword evidence="1" id="KW-1133">Transmembrane helix</keyword>
<keyword evidence="3" id="KW-1185">Reference proteome</keyword>
<keyword evidence="1" id="KW-0812">Transmembrane</keyword>
<name>A0A318D7Q7_9GAMM</name>
<accession>A0A318D7Q7</accession>
<proteinExistence type="predicted"/>
<keyword evidence="1" id="KW-0472">Membrane</keyword>
<gene>
    <name evidence="2" type="ORF">DL796_07255</name>
</gene>
<reference evidence="2 3" key="1">
    <citation type="submission" date="2018-05" db="EMBL/GenBank/DDBJ databases">
        <title>Kangiella spongicola genome sequence.</title>
        <authorList>
            <person name="Maclea K.S."/>
            <person name="Goen A.E."/>
            <person name="Kelley C."/>
            <person name="Underriner A."/>
            <person name="Silverwood T."/>
            <person name="Trachtenberg A.M."/>
        </authorList>
    </citation>
    <scope>NUCLEOTIDE SEQUENCE [LARGE SCALE GENOMIC DNA]</scope>
    <source>
        <strain evidence="2 3">ATCC BAA-2076</strain>
    </source>
</reference>